<evidence type="ECO:0000313" key="1">
    <source>
        <dbReference type="EMBL" id="KAG9228604.1"/>
    </source>
</evidence>
<feature type="non-terminal residue" evidence="1">
    <location>
        <position position="1"/>
    </location>
</feature>
<name>A0A9P7Y7K2_9HELO</name>
<sequence length="53" mass="6123">EHREDFKALVSLHLGLANSELCRFGEFREWKHGSFNVSLLASSSRDTSFEPRK</sequence>
<reference evidence="1" key="1">
    <citation type="journal article" date="2021" name="IMA Fungus">
        <title>Genomic characterization of three marine fungi, including Emericellopsis atlantica sp. nov. with signatures of a generalist lifestyle and marine biomass degradation.</title>
        <authorList>
            <person name="Hagestad O.C."/>
            <person name="Hou L."/>
            <person name="Andersen J.H."/>
            <person name="Hansen E.H."/>
            <person name="Altermark B."/>
            <person name="Li C."/>
            <person name="Kuhnert E."/>
            <person name="Cox R.J."/>
            <person name="Crous P.W."/>
            <person name="Spatafora J.W."/>
            <person name="Lail K."/>
            <person name="Amirebrahimi M."/>
            <person name="Lipzen A."/>
            <person name="Pangilinan J."/>
            <person name="Andreopoulos W."/>
            <person name="Hayes R.D."/>
            <person name="Ng V."/>
            <person name="Grigoriev I.V."/>
            <person name="Jackson S.A."/>
            <person name="Sutton T.D.S."/>
            <person name="Dobson A.D.W."/>
            <person name="Rama T."/>
        </authorList>
    </citation>
    <scope>NUCLEOTIDE SEQUENCE</scope>
    <source>
        <strain evidence="1">TRa018bII</strain>
    </source>
</reference>
<organism evidence="1 2">
    <name type="scientific">Amylocarpus encephaloides</name>
    <dbReference type="NCBI Taxonomy" id="45428"/>
    <lineage>
        <taxon>Eukaryota</taxon>
        <taxon>Fungi</taxon>
        <taxon>Dikarya</taxon>
        <taxon>Ascomycota</taxon>
        <taxon>Pezizomycotina</taxon>
        <taxon>Leotiomycetes</taxon>
        <taxon>Helotiales</taxon>
        <taxon>Helotiales incertae sedis</taxon>
        <taxon>Amylocarpus</taxon>
    </lineage>
</organism>
<dbReference type="EMBL" id="MU251895">
    <property type="protein sequence ID" value="KAG9228604.1"/>
    <property type="molecule type" value="Genomic_DNA"/>
</dbReference>
<gene>
    <name evidence="1" type="ORF">BJ875DRAFT_389028</name>
</gene>
<evidence type="ECO:0000313" key="2">
    <source>
        <dbReference type="Proteomes" id="UP000824998"/>
    </source>
</evidence>
<accession>A0A9P7Y7K2</accession>
<keyword evidence="2" id="KW-1185">Reference proteome</keyword>
<comment type="caution">
    <text evidence="1">The sequence shown here is derived from an EMBL/GenBank/DDBJ whole genome shotgun (WGS) entry which is preliminary data.</text>
</comment>
<dbReference type="OrthoDB" id="3645574at2759"/>
<dbReference type="AlphaFoldDB" id="A0A9P7Y7K2"/>
<dbReference type="Proteomes" id="UP000824998">
    <property type="component" value="Unassembled WGS sequence"/>
</dbReference>
<protein>
    <submittedName>
        <fullName evidence="1">Uncharacterized protein</fullName>
    </submittedName>
</protein>
<proteinExistence type="predicted"/>